<proteinExistence type="predicted"/>
<evidence type="ECO:0000313" key="4">
    <source>
        <dbReference type="Proteomes" id="UP000325177"/>
    </source>
</evidence>
<dbReference type="Pfam" id="PF00271">
    <property type="entry name" value="Helicase_C"/>
    <property type="match status" value="1"/>
</dbReference>
<accession>A0A5P1UV01</accession>
<dbReference type="SMART" id="SM00487">
    <property type="entry name" value="DEXDc"/>
    <property type="match status" value="1"/>
</dbReference>
<dbReference type="EMBL" id="CP043909">
    <property type="protein sequence ID" value="QER39660.1"/>
    <property type="molecule type" value="Genomic_DNA"/>
</dbReference>
<dbReference type="GO" id="GO:0003677">
    <property type="term" value="F:DNA binding"/>
    <property type="evidence" value="ECO:0007669"/>
    <property type="project" value="InterPro"/>
</dbReference>
<reference evidence="3 4" key="1">
    <citation type="submission" date="2019-09" db="EMBL/GenBank/DDBJ databases">
        <title>Acinetobacter sp. C16S1 isolated from saline soil.</title>
        <authorList>
            <person name="Xu L."/>
            <person name="Sun J.-Q."/>
        </authorList>
    </citation>
    <scope>NUCLEOTIDE SEQUENCE [LARGE SCALE GENOMIC DNA]</scope>
    <source>
        <strain evidence="3 4">C16S1</strain>
    </source>
</reference>
<dbReference type="GO" id="GO:0004519">
    <property type="term" value="F:endonuclease activity"/>
    <property type="evidence" value="ECO:0007669"/>
    <property type="project" value="UniProtKB-KW"/>
</dbReference>
<keyword evidence="3" id="KW-0378">Hydrolase</keyword>
<dbReference type="InterPro" id="IPR050742">
    <property type="entry name" value="Helicase_Restrict-Modif_Enz"/>
</dbReference>
<feature type="domain" description="Helicase C-terminal" evidence="2">
    <location>
        <begin position="182"/>
        <end position="380"/>
    </location>
</feature>
<keyword evidence="4" id="KW-1185">Reference proteome</keyword>
<organism evidence="3 4">
    <name type="scientific">Acinetobacter suaedae</name>
    <dbReference type="NCBI Taxonomy" id="2609668"/>
    <lineage>
        <taxon>Bacteria</taxon>
        <taxon>Pseudomonadati</taxon>
        <taxon>Pseudomonadota</taxon>
        <taxon>Gammaproteobacteria</taxon>
        <taxon>Moraxellales</taxon>
        <taxon>Moraxellaceae</taxon>
        <taxon>Acinetobacter</taxon>
    </lineage>
</organism>
<dbReference type="PROSITE" id="PS51194">
    <property type="entry name" value="HELICASE_CTER"/>
    <property type="match status" value="1"/>
</dbReference>
<evidence type="ECO:0000259" key="1">
    <source>
        <dbReference type="PROSITE" id="PS51192"/>
    </source>
</evidence>
<dbReference type="Pfam" id="PF04851">
    <property type="entry name" value="ResIII"/>
    <property type="match status" value="1"/>
</dbReference>
<evidence type="ECO:0000259" key="2">
    <source>
        <dbReference type="PROSITE" id="PS51194"/>
    </source>
</evidence>
<dbReference type="InterPro" id="IPR027417">
    <property type="entry name" value="P-loop_NTPase"/>
</dbReference>
<name>A0A5P1UV01_9GAMM</name>
<dbReference type="InterPro" id="IPR014001">
    <property type="entry name" value="Helicase_ATP-bd"/>
</dbReference>
<dbReference type="RefSeq" id="WP_150025941.1">
    <property type="nucleotide sequence ID" value="NZ_CP043909.1"/>
</dbReference>
<keyword evidence="3" id="KW-0540">Nuclease</keyword>
<feature type="domain" description="Helicase ATP-binding" evidence="1">
    <location>
        <begin position="27"/>
        <end position="189"/>
    </location>
</feature>
<sequence>MITEINHLISEKLRACQRISIDTIKLYLQSDSKKSCLISLPTGAGKSGVICTVGHFSTFEKILVVTHRRAVCDQLYKQLKGKFFEKILLEQENHKQFLTKNIFNQINEVEDNGIYCTTFQKITSLTEDELAALETTFNLILIDEGHAEPSPKWGTAIRALKAKKVIITATPYRNDLFSFDIDAEHSYIYTYKQAIDDQVIVSPTFETIAISQSNESINEDTDFSEIYNKLNTIKELQPDAVCIIKCKEFSDIEKYFLKFNQSFKTVAIHEQFKDKNIEDTFSYVPADLAELGYEVLIHQRKLDEGIDIPEAKVLILTYPVGSGKELVQTVGRVVRIYQNYQPTVLEISTESNNNLWKNYLEFDDYISNVESAKRFLNTLDTALLVDNYLEVFPEHSYFDSCYRKKFNFNDFDPITSLEIPLASVCFYYKLNDFSLNDCIDKLYWEFSREGALTKYDIESGVITSVCFNNSKFLKDSLFFEPSLEIMIIKEIGDIISIFDSRGRKFNHRDDLKIGRTIDLEKLFSVIAGTEKTRTKQANTRALQLSQNRPEGILLKSSDLEAINHSQANSAYAVTTAVVSNINESDKVTSSYYLGVGSGRICDQKKSKFTYERFIEWLDQINIAFMKNQPTKSRFLNSFAQAIDEAPEEEPISCILDFSEIIGIIEVHHNNCIQQIDNTFIYKKYTKGISFFNFYFISNDKYNVYLPTNNLNSLITFTFDEKKGLMAHSVGDIAFFIDGIEININEIFNNRTVKLLFKDGTTFLYGSFYKHKLPVERSQLNHNIINNIIPLDCLLAKDMTEKDEDNLSINSFGNKSIFYLIDQMSNVRNPHVSLNSLGQFFQYLPNIDLMLCTDMGTEPADFILSSKDKVIFVHVKCGDSPISPQSSAGALCLVGGQALKNLHFLLNSSPSRYGNITNIRGAWPAPSGNKHKICLDSRIRLFNKTFDLTHSLDDVIETIDKRRQDPLVRKEIWLVIGNAFSHKHFMSQLNSPSTANSETVQAYQLLDTWFSQTSSHDVDMKIFVSN</sequence>
<dbReference type="PANTHER" id="PTHR47396:SF1">
    <property type="entry name" value="ATP-DEPENDENT HELICASE IRC3-RELATED"/>
    <property type="match status" value="1"/>
</dbReference>
<dbReference type="AlphaFoldDB" id="A0A5P1UV01"/>
<dbReference type="Gene3D" id="3.40.50.300">
    <property type="entry name" value="P-loop containing nucleotide triphosphate hydrolases"/>
    <property type="match status" value="2"/>
</dbReference>
<dbReference type="PROSITE" id="PS51192">
    <property type="entry name" value="HELICASE_ATP_BIND_1"/>
    <property type="match status" value="1"/>
</dbReference>
<gene>
    <name evidence="3" type="ORF">F2A31_08005</name>
</gene>
<protein>
    <submittedName>
        <fullName evidence="3">Restriction endonuclease subunit R</fullName>
    </submittedName>
</protein>
<dbReference type="InterPro" id="IPR006935">
    <property type="entry name" value="Helicase/UvrB_N"/>
</dbReference>
<dbReference type="GO" id="GO:0005829">
    <property type="term" value="C:cytosol"/>
    <property type="evidence" value="ECO:0007669"/>
    <property type="project" value="TreeGrafter"/>
</dbReference>
<keyword evidence="3" id="KW-0255">Endonuclease</keyword>
<dbReference type="GO" id="GO:0016787">
    <property type="term" value="F:hydrolase activity"/>
    <property type="evidence" value="ECO:0007669"/>
    <property type="project" value="InterPro"/>
</dbReference>
<dbReference type="Proteomes" id="UP000325177">
    <property type="component" value="Chromosome"/>
</dbReference>
<dbReference type="KEGG" id="asue:F2A31_08005"/>
<dbReference type="PANTHER" id="PTHR47396">
    <property type="entry name" value="TYPE I RESTRICTION ENZYME ECOKI R PROTEIN"/>
    <property type="match status" value="1"/>
</dbReference>
<dbReference type="SUPFAM" id="SSF52540">
    <property type="entry name" value="P-loop containing nucleoside triphosphate hydrolases"/>
    <property type="match status" value="1"/>
</dbReference>
<dbReference type="GO" id="GO:0005524">
    <property type="term" value="F:ATP binding"/>
    <property type="evidence" value="ECO:0007669"/>
    <property type="project" value="InterPro"/>
</dbReference>
<dbReference type="InterPro" id="IPR001650">
    <property type="entry name" value="Helicase_C-like"/>
</dbReference>
<evidence type="ECO:0000313" key="3">
    <source>
        <dbReference type="EMBL" id="QER39660.1"/>
    </source>
</evidence>